<evidence type="ECO:0000313" key="3">
    <source>
        <dbReference type="Proteomes" id="UP000507470"/>
    </source>
</evidence>
<evidence type="ECO:0000313" key="2">
    <source>
        <dbReference type="EMBL" id="CAC5387031.1"/>
    </source>
</evidence>
<dbReference type="EMBL" id="CACVKT020003954">
    <property type="protein sequence ID" value="CAC5387031.1"/>
    <property type="molecule type" value="Genomic_DNA"/>
</dbReference>
<name>A0A6J8BUW6_MYTCO</name>
<dbReference type="InterPro" id="IPR041588">
    <property type="entry name" value="Integrase_H2C2"/>
</dbReference>
<dbReference type="Gene3D" id="1.10.340.70">
    <property type="match status" value="1"/>
</dbReference>
<dbReference type="Proteomes" id="UP000507470">
    <property type="component" value="Unassembled WGS sequence"/>
</dbReference>
<evidence type="ECO:0000259" key="1">
    <source>
        <dbReference type="Pfam" id="PF17921"/>
    </source>
</evidence>
<organism evidence="2 3">
    <name type="scientific">Mytilus coruscus</name>
    <name type="common">Sea mussel</name>
    <dbReference type="NCBI Taxonomy" id="42192"/>
    <lineage>
        <taxon>Eukaryota</taxon>
        <taxon>Metazoa</taxon>
        <taxon>Spiralia</taxon>
        <taxon>Lophotrochozoa</taxon>
        <taxon>Mollusca</taxon>
        <taxon>Bivalvia</taxon>
        <taxon>Autobranchia</taxon>
        <taxon>Pteriomorphia</taxon>
        <taxon>Mytilida</taxon>
        <taxon>Mytiloidea</taxon>
        <taxon>Mytilidae</taxon>
        <taxon>Mytilinae</taxon>
        <taxon>Mytilus</taxon>
    </lineage>
</organism>
<dbReference type="FunFam" id="1.10.340.70:FF:000001">
    <property type="entry name" value="Retrovirus-related Pol polyprotein from transposon gypsy-like Protein"/>
    <property type="match status" value="1"/>
</dbReference>
<protein>
    <recommendedName>
        <fullName evidence="1">Integrase zinc-binding domain-containing protein</fullName>
    </recommendedName>
</protein>
<accession>A0A6J8BUW6</accession>
<dbReference type="InterPro" id="IPR052160">
    <property type="entry name" value="Gypsy_RT_Integrase-like"/>
</dbReference>
<dbReference type="AlphaFoldDB" id="A0A6J8BUW6"/>
<dbReference type="OrthoDB" id="6151771at2759"/>
<dbReference type="Pfam" id="PF17921">
    <property type="entry name" value="Integrase_H2C2"/>
    <property type="match status" value="1"/>
</dbReference>
<sequence length="173" mass="20197">MEEIKNMQEEDQAIGDMLRLKNNQNETPQRNDILNIRLEAKVLWGMWENQVVKDDILYKQVLKEDNTVLLQLIAPKKIREKIFHQLHRNKIADHFGKDITLNAIRLRFYWPRITENIKLWCLECGLCARCKPSPGVGKSPLRQSKSSAPLERINVDIVGPLPITTNRNEYIIV</sequence>
<keyword evidence="3" id="KW-1185">Reference proteome</keyword>
<proteinExistence type="predicted"/>
<feature type="domain" description="Integrase zinc-binding" evidence="1">
    <location>
        <begin position="75"/>
        <end position="133"/>
    </location>
</feature>
<gene>
    <name evidence="2" type="ORF">MCOR_22407</name>
</gene>
<reference evidence="2 3" key="1">
    <citation type="submission" date="2020-06" db="EMBL/GenBank/DDBJ databases">
        <authorList>
            <person name="Li R."/>
            <person name="Bekaert M."/>
        </authorList>
    </citation>
    <scope>NUCLEOTIDE SEQUENCE [LARGE SCALE GENOMIC DNA]</scope>
    <source>
        <strain evidence="3">wild</strain>
    </source>
</reference>
<dbReference type="PANTHER" id="PTHR47266">
    <property type="entry name" value="ENDONUCLEASE-RELATED"/>
    <property type="match status" value="1"/>
</dbReference>